<name>U4KKF4_ALTPJ</name>
<feature type="domain" description="Xylose isomerase-like TIM barrel" evidence="1">
    <location>
        <begin position="23"/>
        <end position="263"/>
    </location>
</feature>
<sequence length="271" mass="31026">MFKLGVRAHDIGKYSAKELSEHVLSYGFEGVQLVFKKAIDTPVDFNDLTEIKKYFGTKPEIFMLGAYFNPVHPDLEIRNEGIEYFKRQLEIANSLNAKFVGSETGSLMGTPWGYMPENHTQETLDKVIEVFKDLSLTAEKNNSYIAIEGAYPHVASTPERVKEIVDKINSPHLKVTVDLYNFLNLENYENRMEILDRSLALLKEHIVIFHLKDFVIEGEKLKQVGLGKGLMDYKAIIKRIKEEVPSAYLIFEGVKKEDLQESYELISSLIK</sequence>
<dbReference type="RefSeq" id="WP_026658134.1">
    <property type="nucleotide sequence ID" value="NC_022538.1"/>
</dbReference>
<evidence type="ECO:0000259" key="1">
    <source>
        <dbReference type="Pfam" id="PF01261"/>
    </source>
</evidence>
<evidence type="ECO:0000313" key="2">
    <source>
        <dbReference type="EMBL" id="CCV64204.1"/>
    </source>
</evidence>
<dbReference type="PANTHER" id="PTHR12110">
    <property type="entry name" value="HYDROXYPYRUVATE ISOMERASE"/>
    <property type="match status" value="1"/>
</dbReference>
<reference evidence="2 3" key="1">
    <citation type="journal article" date="2013" name="J. Mol. Microbiol. Biotechnol.">
        <title>Analysis of the Complete Genomes of Acholeplasma brassicae , A. palmae and A. laidlawii and Their Comparison to the Obligate Parasites from ' Candidatus Phytoplasma'.</title>
        <authorList>
            <person name="Kube M."/>
            <person name="Siewert C."/>
            <person name="Migdoll A.M."/>
            <person name="Duduk B."/>
            <person name="Holz S."/>
            <person name="Rabus R."/>
            <person name="Seemuller E."/>
            <person name="Mitrovic J."/>
            <person name="Muller I."/>
            <person name="Buttner C."/>
            <person name="Reinhardt R."/>
        </authorList>
    </citation>
    <scope>NUCLEOTIDE SEQUENCE [LARGE SCALE GENOMIC DNA]</scope>
    <source>
        <strain evidence="2 3">J233</strain>
    </source>
</reference>
<dbReference type="HOGENOM" id="CLU_080433_1_0_14"/>
<dbReference type="EMBL" id="FO681347">
    <property type="protein sequence ID" value="CCV64204.1"/>
    <property type="molecule type" value="Genomic_DNA"/>
</dbReference>
<dbReference type="Pfam" id="PF01261">
    <property type="entry name" value="AP_endonuc_2"/>
    <property type="match status" value="1"/>
</dbReference>
<protein>
    <submittedName>
        <fullName evidence="2">Predicted xylose isomerase-like protein</fullName>
    </submittedName>
</protein>
<dbReference type="InterPro" id="IPR013022">
    <property type="entry name" value="Xyl_isomerase-like_TIM-brl"/>
</dbReference>
<gene>
    <name evidence="2" type="ORF">BN85406270</name>
</gene>
<dbReference type="Proteomes" id="UP000032740">
    <property type="component" value="Chromosome"/>
</dbReference>
<dbReference type="KEGG" id="apal:BN85406270"/>
<dbReference type="InterPro" id="IPR036237">
    <property type="entry name" value="Xyl_isomerase-like_sf"/>
</dbReference>
<keyword evidence="3" id="KW-1185">Reference proteome</keyword>
<proteinExistence type="predicted"/>
<dbReference type="GO" id="GO:0016853">
    <property type="term" value="F:isomerase activity"/>
    <property type="evidence" value="ECO:0007669"/>
    <property type="project" value="UniProtKB-KW"/>
</dbReference>
<dbReference type="InterPro" id="IPR050312">
    <property type="entry name" value="IolE/XylAMocC-like"/>
</dbReference>
<keyword evidence="2" id="KW-0413">Isomerase</keyword>
<dbReference type="STRING" id="1318466.BN85406270"/>
<evidence type="ECO:0000313" key="3">
    <source>
        <dbReference type="Proteomes" id="UP000032740"/>
    </source>
</evidence>
<dbReference type="AlphaFoldDB" id="U4KKF4"/>
<accession>U4KKF4</accession>
<dbReference type="Gene3D" id="3.20.20.150">
    <property type="entry name" value="Divalent-metal-dependent TIM barrel enzymes"/>
    <property type="match status" value="1"/>
</dbReference>
<dbReference type="SUPFAM" id="SSF51658">
    <property type="entry name" value="Xylose isomerase-like"/>
    <property type="match status" value="1"/>
</dbReference>
<dbReference type="OrthoDB" id="2063291at2"/>
<organism evidence="2 3">
    <name type="scientific">Alteracholeplasma palmae (strain ATCC 49389 / J233)</name>
    <name type="common">Acholeplasma palmae</name>
    <dbReference type="NCBI Taxonomy" id="1318466"/>
    <lineage>
        <taxon>Bacteria</taxon>
        <taxon>Bacillati</taxon>
        <taxon>Mycoplasmatota</taxon>
        <taxon>Mollicutes</taxon>
        <taxon>Acholeplasmatales</taxon>
        <taxon>Acholeplasmataceae</taxon>
        <taxon>Acholeplasma</taxon>
    </lineage>
</organism>